<dbReference type="EMBL" id="CP011393">
    <property type="protein sequence ID" value="ANE40729.1"/>
    <property type="molecule type" value="Genomic_DNA"/>
</dbReference>
<name>A0A172T147_FERPE</name>
<sequence>MLEIILKWDLKSPTLVTEELIQQISQLLESVPHSVSHVLGKRIYASEYGYYIVKDATLKVRLATNSVGSALKRLLKTSLGGAFPYYSSAKLFKPFGECYILANENFGEQPIESIQRAIEEYYFALAQHIYQGKNINYALIPVVKPYKRSIYKVELFGSEEMIALANVVGLRVGHFGLFLYDSTDLNLITKLSQKIGGSKLESVH</sequence>
<dbReference type="PATRIC" id="fig|93466.3.peg.192"/>
<evidence type="ECO:0000313" key="1">
    <source>
        <dbReference type="EMBL" id="ANE40729.1"/>
    </source>
</evidence>
<protein>
    <submittedName>
        <fullName evidence="1">Uncharacterized protein</fullName>
    </submittedName>
</protein>
<dbReference type="EMBL" id="DSZT01000054">
    <property type="protein sequence ID" value="HGU41627.1"/>
    <property type="molecule type" value="Genomic_DNA"/>
</dbReference>
<gene>
    <name evidence="2" type="ORF">ENT72_01705</name>
    <name evidence="1" type="ORF">JM64_00830</name>
</gene>
<dbReference type="Proteomes" id="UP000077096">
    <property type="component" value="Chromosome"/>
</dbReference>
<proteinExistence type="predicted"/>
<evidence type="ECO:0000313" key="3">
    <source>
        <dbReference type="Proteomes" id="UP000077096"/>
    </source>
</evidence>
<evidence type="ECO:0000313" key="2">
    <source>
        <dbReference type="EMBL" id="HGU41627.1"/>
    </source>
</evidence>
<reference evidence="2" key="2">
    <citation type="journal article" date="2020" name="mSystems">
        <title>Genome- and Community-Level Interaction Insights into Carbon Utilization and Element Cycling Functions of Hydrothermarchaeota in Hydrothermal Sediment.</title>
        <authorList>
            <person name="Zhou Z."/>
            <person name="Liu Y."/>
            <person name="Xu W."/>
            <person name="Pan J."/>
            <person name="Luo Z.H."/>
            <person name="Li M."/>
        </authorList>
    </citation>
    <scope>NUCLEOTIDE SEQUENCE [LARGE SCALE GENOMIC DNA]</scope>
    <source>
        <strain evidence="2">SpSt-604</strain>
    </source>
</reference>
<dbReference type="OrthoDB" id="43790at2"/>
<reference evidence="1 3" key="1">
    <citation type="submission" date="2014-08" db="EMBL/GenBank/DDBJ databases">
        <title>Fervidobacterium pennivorans DYC genome.</title>
        <authorList>
            <person name="Wushke S."/>
        </authorList>
    </citation>
    <scope>NUCLEOTIDE SEQUENCE [LARGE SCALE GENOMIC DNA]</scope>
    <source>
        <strain evidence="1 3">DYC</strain>
    </source>
</reference>
<dbReference type="KEGG" id="fng:JM64_00830"/>
<organism evidence="1 3">
    <name type="scientific">Fervidobacterium pennivorans</name>
    <dbReference type="NCBI Taxonomy" id="93466"/>
    <lineage>
        <taxon>Bacteria</taxon>
        <taxon>Thermotogati</taxon>
        <taxon>Thermotogota</taxon>
        <taxon>Thermotogae</taxon>
        <taxon>Thermotogales</taxon>
        <taxon>Fervidobacteriaceae</taxon>
        <taxon>Fervidobacterium</taxon>
    </lineage>
</organism>
<accession>A0A172T147</accession>
<dbReference type="AlphaFoldDB" id="A0A172T147"/>